<gene>
    <name evidence="3" type="ORF">FNH13_00610</name>
</gene>
<dbReference type="InterPro" id="IPR025828">
    <property type="entry name" value="Put_sensor_dom"/>
</dbReference>
<feature type="transmembrane region" description="Helical" evidence="1">
    <location>
        <begin position="39"/>
        <end position="61"/>
    </location>
</feature>
<evidence type="ECO:0000259" key="2">
    <source>
        <dbReference type="Pfam" id="PF13796"/>
    </source>
</evidence>
<sequence>MSSQTITRDPQLTGASALGVPSPGRTVARMSWRSVGTDLAYLTAGFFLSVVSFVLLLTLFTLGAATAVVWVGLPITGFMLLTATGFARENRELLRRWGAPVEEPTYRGRRVLTMLRDPKAWLETVHGMLVAFPLRLTTFVVSVTWLAGALGGLTWFLWGHFLPQDDDNGLAWLLGTVLDVDITGSWYLWESLTMGLAGLVLLLTAPLVTRLCVRADVTVARALLGPLGSPQAEAGR</sequence>
<evidence type="ECO:0000313" key="4">
    <source>
        <dbReference type="Proteomes" id="UP000315395"/>
    </source>
</evidence>
<feature type="transmembrane region" description="Helical" evidence="1">
    <location>
        <begin position="136"/>
        <end position="158"/>
    </location>
</feature>
<reference evidence="3 4" key="1">
    <citation type="submission" date="2019-07" db="EMBL/GenBank/DDBJ databases">
        <title>complete genome sequencing of Ornithinimicrobium sp. H23M54.</title>
        <authorList>
            <person name="Bae J.-W."/>
            <person name="Lee S.-Y."/>
        </authorList>
    </citation>
    <scope>NUCLEOTIDE SEQUENCE [LARGE SCALE GENOMIC DNA]</scope>
    <source>
        <strain evidence="3 4">H23M54</strain>
    </source>
</reference>
<keyword evidence="1" id="KW-0472">Membrane</keyword>
<keyword evidence="4" id="KW-1185">Reference proteome</keyword>
<dbReference type="KEGG" id="orz:FNH13_00610"/>
<dbReference type="Proteomes" id="UP000315395">
    <property type="component" value="Chromosome"/>
</dbReference>
<evidence type="ECO:0000256" key="1">
    <source>
        <dbReference type="SAM" id="Phobius"/>
    </source>
</evidence>
<name>A0A516G699_9MICO</name>
<keyword evidence="1" id="KW-0812">Transmembrane</keyword>
<organism evidence="3 4">
    <name type="scientific">Ornithinimicrobium ciconiae</name>
    <dbReference type="NCBI Taxonomy" id="2594265"/>
    <lineage>
        <taxon>Bacteria</taxon>
        <taxon>Bacillati</taxon>
        <taxon>Actinomycetota</taxon>
        <taxon>Actinomycetes</taxon>
        <taxon>Micrococcales</taxon>
        <taxon>Ornithinimicrobiaceae</taxon>
        <taxon>Ornithinimicrobium</taxon>
    </lineage>
</organism>
<keyword evidence="1" id="KW-1133">Transmembrane helix</keyword>
<evidence type="ECO:0000313" key="3">
    <source>
        <dbReference type="EMBL" id="QDO87002.1"/>
    </source>
</evidence>
<accession>A0A516G699</accession>
<dbReference type="AlphaFoldDB" id="A0A516G699"/>
<feature type="domain" description="Putative sensor" evidence="2">
    <location>
        <begin position="41"/>
        <end position="224"/>
    </location>
</feature>
<proteinExistence type="predicted"/>
<dbReference type="Pfam" id="PF13796">
    <property type="entry name" value="Sensor"/>
    <property type="match status" value="1"/>
</dbReference>
<feature type="transmembrane region" description="Helical" evidence="1">
    <location>
        <begin position="67"/>
        <end position="87"/>
    </location>
</feature>
<feature type="transmembrane region" description="Helical" evidence="1">
    <location>
        <begin position="186"/>
        <end position="208"/>
    </location>
</feature>
<dbReference type="EMBL" id="CP041616">
    <property type="protein sequence ID" value="QDO87002.1"/>
    <property type="molecule type" value="Genomic_DNA"/>
</dbReference>
<dbReference type="OrthoDB" id="5242012at2"/>
<protein>
    <recommendedName>
        <fullName evidence="2">Putative sensor domain-containing protein</fullName>
    </recommendedName>
</protein>
<dbReference type="RefSeq" id="WP_143781665.1">
    <property type="nucleotide sequence ID" value="NZ_CP041616.1"/>
</dbReference>